<proteinExistence type="predicted"/>
<dbReference type="RefSeq" id="WP_179768789.1">
    <property type="nucleotide sequence ID" value="NZ_JACCFO010000001.1"/>
</dbReference>
<evidence type="ECO:0000313" key="2">
    <source>
        <dbReference type="Proteomes" id="UP000575985"/>
    </source>
</evidence>
<comment type="caution">
    <text evidence="1">The sequence shown here is derived from an EMBL/GenBank/DDBJ whole genome shotgun (WGS) entry which is preliminary data.</text>
</comment>
<gene>
    <name evidence="1" type="ORF">HNR12_003719</name>
</gene>
<sequence length="71" mass="7897">MEAEHGVREIRLGVYATEEQAEELKRRITRLLCPDPDHAGPCPVPWSVALLADAEDAYPELLEQARAEGRG</sequence>
<accession>A0A853BSY7</accession>
<dbReference type="EMBL" id="JACCFO010000001">
    <property type="protein sequence ID" value="NYI97442.1"/>
    <property type="molecule type" value="Genomic_DNA"/>
</dbReference>
<protein>
    <submittedName>
        <fullName evidence="1">Uncharacterized protein</fullName>
    </submittedName>
</protein>
<organism evidence="1 2">
    <name type="scientific">Streptomonospora nanhaiensis</name>
    <dbReference type="NCBI Taxonomy" id="1323731"/>
    <lineage>
        <taxon>Bacteria</taxon>
        <taxon>Bacillati</taxon>
        <taxon>Actinomycetota</taxon>
        <taxon>Actinomycetes</taxon>
        <taxon>Streptosporangiales</taxon>
        <taxon>Nocardiopsidaceae</taxon>
        <taxon>Streptomonospora</taxon>
    </lineage>
</organism>
<evidence type="ECO:0000313" key="1">
    <source>
        <dbReference type="EMBL" id="NYI97442.1"/>
    </source>
</evidence>
<name>A0A853BSY7_9ACTN</name>
<reference evidence="1 2" key="1">
    <citation type="submission" date="2020-07" db="EMBL/GenBank/DDBJ databases">
        <title>Sequencing the genomes of 1000 actinobacteria strains.</title>
        <authorList>
            <person name="Klenk H.-P."/>
        </authorList>
    </citation>
    <scope>NUCLEOTIDE SEQUENCE [LARGE SCALE GENOMIC DNA]</scope>
    <source>
        <strain evidence="1 2">DSM 45927</strain>
    </source>
</reference>
<dbReference type="Proteomes" id="UP000575985">
    <property type="component" value="Unassembled WGS sequence"/>
</dbReference>
<keyword evidence="2" id="KW-1185">Reference proteome</keyword>
<dbReference type="AlphaFoldDB" id="A0A853BSY7"/>